<evidence type="ECO:0000313" key="1">
    <source>
        <dbReference type="EMBL" id="TMI97834.1"/>
    </source>
</evidence>
<dbReference type="Proteomes" id="UP000319353">
    <property type="component" value="Unassembled WGS sequence"/>
</dbReference>
<name>A0A537KQ14_9BACT</name>
<comment type="caution">
    <text evidence="1">The sequence shown here is derived from an EMBL/GenBank/DDBJ whole genome shotgun (WGS) entry which is preliminary data.</text>
</comment>
<protein>
    <submittedName>
        <fullName evidence="1">Uncharacterized protein</fullName>
    </submittedName>
</protein>
<dbReference type="EMBL" id="VBAL01000194">
    <property type="protein sequence ID" value="TMI97834.1"/>
    <property type="molecule type" value="Genomic_DNA"/>
</dbReference>
<reference evidence="1 2" key="1">
    <citation type="journal article" date="2019" name="Nat. Microbiol.">
        <title>Mediterranean grassland soil C-N compound turnover is dependent on rainfall and depth, and is mediated by genomically divergent microorganisms.</title>
        <authorList>
            <person name="Diamond S."/>
            <person name="Andeer P.F."/>
            <person name="Li Z."/>
            <person name="Crits-Christoph A."/>
            <person name="Burstein D."/>
            <person name="Anantharaman K."/>
            <person name="Lane K.R."/>
            <person name="Thomas B.C."/>
            <person name="Pan C."/>
            <person name="Northen T.R."/>
            <person name="Banfield J.F."/>
        </authorList>
    </citation>
    <scope>NUCLEOTIDE SEQUENCE [LARGE SCALE GENOMIC DNA]</scope>
    <source>
        <strain evidence="1">NP_4</strain>
    </source>
</reference>
<proteinExistence type="predicted"/>
<evidence type="ECO:0000313" key="2">
    <source>
        <dbReference type="Proteomes" id="UP000319353"/>
    </source>
</evidence>
<organism evidence="1 2">
    <name type="scientific">Candidatus Segetimicrobium genomatis</name>
    <dbReference type="NCBI Taxonomy" id="2569760"/>
    <lineage>
        <taxon>Bacteria</taxon>
        <taxon>Bacillati</taxon>
        <taxon>Candidatus Sysuimicrobiota</taxon>
        <taxon>Candidatus Sysuimicrobiia</taxon>
        <taxon>Candidatus Sysuimicrobiales</taxon>
        <taxon>Candidatus Segetimicrobiaceae</taxon>
        <taxon>Candidatus Segetimicrobium</taxon>
    </lineage>
</organism>
<sequence length="213" mass="24017">MPSLAEAIAGRQLRGSWMANPEVFLIYKVLGKVHRSDAIVTAPLILGRETLLDVTLGPAVVRIAGDPKRCNTARASLPPLAKRLLADVEAHGEVRMDRWPASTRRGRDARLVLERQLLVVSRDLHTESGYHTAVVTPWRKSRIAVRFGKLAKRIKLDEAEDQLILCAVRSAVVAPEREVRRWFVFGARPVDRLMHEGKLERLRSVRRSWLGSQ</sequence>
<dbReference type="AlphaFoldDB" id="A0A537KQ14"/>
<gene>
    <name evidence="1" type="ORF">E6H01_12940</name>
</gene>
<accession>A0A537KQ14</accession>